<feature type="compositionally biased region" description="Basic and acidic residues" evidence="2">
    <location>
        <begin position="187"/>
        <end position="196"/>
    </location>
</feature>
<evidence type="ECO:0008006" key="5">
    <source>
        <dbReference type="Google" id="ProtNLM"/>
    </source>
</evidence>
<organism evidence="3 4">
    <name type="scientific">Blattamonas nauphoetae</name>
    <dbReference type="NCBI Taxonomy" id="2049346"/>
    <lineage>
        <taxon>Eukaryota</taxon>
        <taxon>Metamonada</taxon>
        <taxon>Preaxostyla</taxon>
        <taxon>Oxymonadida</taxon>
        <taxon>Blattamonas</taxon>
    </lineage>
</organism>
<evidence type="ECO:0000256" key="2">
    <source>
        <dbReference type="SAM" id="MobiDB-lite"/>
    </source>
</evidence>
<feature type="region of interest" description="Disordered" evidence="2">
    <location>
        <begin position="328"/>
        <end position="425"/>
    </location>
</feature>
<keyword evidence="1" id="KW-0175">Coiled coil</keyword>
<sequence length="425" mass="48558">MATFHHTPLRSLSHNEDDKSSIDEIQALRLHEASVELLQNQRLTTDIQQMKARLIRMRRLLLREDDIKEKCSDLDDQIRFLQVSVNGRETELKILNKQHYQLSIKKKDNLSNKKLESDLAFLSKRLEQLDDQEDQASEALRGSIEREEATSALLEQMEVNIRHLRNALAELSPAESEQTAPPPPEQEPEKETESLEKLEKKKEKLEHKFQKMVDTKDKQTHQIQTRIVRLRKDEQEWQAVRDKLISVEAAKEREIRNLTLQLDGLKQKTTRYNSFKNYTRSHSTTAFYSNTPKSPANYIIRSSSAVPMHLNALPSPASRLAHFEQPNVVDSDAEQTPDKGDEKDSINRDEEEWSPIFTASNDAHPAENDSVQDNSRQLANETPPGSIKPTVANAEEDSNDVGEKEKEASEGSLVKTAEMPSPTLS</sequence>
<reference evidence="3 4" key="1">
    <citation type="journal article" date="2022" name="bioRxiv">
        <title>Genomics of Preaxostyla Flagellates Illuminates Evolutionary Transitions and the Path Towards Mitochondrial Loss.</title>
        <authorList>
            <person name="Novak L.V.F."/>
            <person name="Treitli S.C."/>
            <person name="Pyrih J."/>
            <person name="Halakuc P."/>
            <person name="Pipaliya S.V."/>
            <person name="Vacek V."/>
            <person name="Brzon O."/>
            <person name="Soukal P."/>
            <person name="Eme L."/>
            <person name="Dacks J.B."/>
            <person name="Karnkowska A."/>
            <person name="Elias M."/>
            <person name="Hampl V."/>
        </authorList>
    </citation>
    <scope>NUCLEOTIDE SEQUENCE [LARGE SCALE GENOMIC DNA]</scope>
    <source>
        <strain evidence="3">NAU3</strain>
        <tissue evidence="3">Gut</tissue>
    </source>
</reference>
<dbReference type="EMBL" id="JARBJD010000011">
    <property type="protein sequence ID" value="KAK2962459.1"/>
    <property type="molecule type" value="Genomic_DNA"/>
</dbReference>
<gene>
    <name evidence="3" type="ORF">BLNAU_2702</name>
</gene>
<dbReference type="Proteomes" id="UP001281761">
    <property type="component" value="Unassembled WGS sequence"/>
</dbReference>
<accession>A0ABQ9YFA8</accession>
<name>A0ABQ9YFA8_9EUKA</name>
<proteinExistence type="predicted"/>
<protein>
    <recommendedName>
        <fullName evidence="5">Lebercilin domain-containing protein</fullName>
    </recommendedName>
</protein>
<feature type="compositionally biased region" description="Polar residues" evidence="2">
    <location>
        <begin position="369"/>
        <end position="380"/>
    </location>
</feature>
<evidence type="ECO:0000256" key="1">
    <source>
        <dbReference type="SAM" id="Coils"/>
    </source>
</evidence>
<keyword evidence="4" id="KW-1185">Reference proteome</keyword>
<feature type="coiled-coil region" evidence="1">
    <location>
        <begin position="112"/>
        <end position="139"/>
    </location>
</feature>
<feature type="compositionally biased region" description="Basic and acidic residues" evidence="2">
    <location>
        <begin position="336"/>
        <end position="348"/>
    </location>
</feature>
<evidence type="ECO:0000313" key="4">
    <source>
        <dbReference type="Proteomes" id="UP001281761"/>
    </source>
</evidence>
<comment type="caution">
    <text evidence="3">The sequence shown here is derived from an EMBL/GenBank/DDBJ whole genome shotgun (WGS) entry which is preliminary data.</text>
</comment>
<evidence type="ECO:0000313" key="3">
    <source>
        <dbReference type="EMBL" id="KAK2962459.1"/>
    </source>
</evidence>
<feature type="region of interest" description="Disordered" evidence="2">
    <location>
        <begin position="172"/>
        <end position="196"/>
    </location>
</feature>